<dbReference type="EMBL" id="CAKOGP040002336">
    <property type="protein sequence ID" value="CAJ1967638.1"/>
    <property type="molecule type" value="Genomic_DNA"/>
</dbReference>
<comment type="caution">
    <text evidence="2">The sequence shown here is derived from an EMBL/GenBank/DDBJ whole genome shotgun (WGS) entry which is preliminary data.</text>
</comment>
<accession>A0AAD2GAV4</accession>
<keyword evidence="3" id="KW-1185">Reference proteome</keyword>
<proteinExistence type="predicted"/>
<dbReference type="Pfam" id="PF00650">
    <property type="entry name" value="CRAL_TRIO"/>
    <property type="match status" value="1"/>
</dbReference>
<reference evidence="2" key="1">
    <citation type="submission" date="2023-08" db="EMBL/GenBank/DDBJ databases">
        <authorList>
            <person name="Audoor S."/>
            <person name="Bilcke G."/>
        </authorList>
    </citation>
    <scope>NUCLEOTIDE SEQUENCE</scope>
</reference>
<protein>
    <recommendedName>
        <fullName evidence="1">CRAL-TRIO domain-containing protein</fullName>
    </recommendedName>
</protein>
<dbReference type="InterPro" id="IPR036865">
    <property type="entry name" value="CRAL-TRIO_dom_sf"/>
</dbReference>
<dbReference type="SUPFAM" id="SSF52087">
    <property type="entry name" value="CRAL/TRIO domain"/>
    <property type="match status" value="1"/>
</dbReference>
<dbReference type="CDD" id="cd00170">
    <property type="entry name" value="SEC14"/>
    <property type="match status" value="1"/>
</dbReference>
<dbReference type="Gene3D" id="3.40.525.10">
    <property type="entry name" value="CRAL-TRIO lipid binding domain"/>
    <property type="match status" value="1"/>
</dbReference>
<evidence type="ECO:0000313" key="3">
    <source>
        <dbReference type="Proteomes" id="UP001295423"/>
    </source>
</evidence>
<dbReference type="AlphaFoldDB" id="A0AAD2GAV4"/>
<gene>
    <name evidence="2" type="ORF">CYCCA115_LOCUS22867</name>
</gene>
<name>A0AAD2GAV4_9STRA</name>
<evidence type="ECO:0000259" key="1">
    <source>
        <dbReference type="PROSITE" id="PS50191"/>
    </source>
</evidence>
<feature type="domain" description="CRAL-TRIO" evidence="1">
    <location>
        <begin position="113"/>
        <end position="294"/>
    </location>
</feature>
<sequence length="314" mass="36451">MLFTINRSNDCPFKRSFNKLMNKYKLIDQRQVKRLSNGTDDYSVATEESSSTGDFTTGSSQLLNVCEEDCMVGLRQYVAKEGIQMSEQRLFRFANFHNFDLEKAKDAVDENRDNAFLDLEMHGELRGQFINKMLFPLTGLRTKKHNSQVIYAQPSQNNPEDDNMTTVLQSLCYVMNDFSQTEQQCRDGVAIVANLQGFTHEHFDELEWRQFMLALQGTLVPTKVTSILMVNPPSWFKQDIWKKMRSSMPFQMRRNVHIIYSTDKLGDYLMEDYRAYLPHEVAHGYRSGSEIIEDYIDLKSYEDGQKRAAATLMV</sequence>
<dbReference type="Proteomes" id="UP001295423">
    <property type="component" value="Unassembled WGS sequence"/>
</dbReference>
<evidence type="ECO:0000313" key="2">
    <source>
        <dbReference type="EMBL" id="CAJ1967638.1"/>
    </source>
</evidence>
<dbReference type="PROSITE" id="PS50191">
    <property type="entry name" value="CRAL_TRIO"/>
    <property type="match status" value="1"/>
</dbReference>
<organism evidence="2 3">
    <name type="scientific">Cylindrotheca closterium</name>
    <dbReference type="NCBI Taxonomy" id="2856"/>
    <lineage>
        <taxon>Eukaryota</taxon>
        <taxon>Sar</taxon>
        <taxon>Stramenopiles</taxon>
        <taxon>Ochrophyta</taxon>
        <taxon>Bacillariophyta</taxon>
        <taxon>Bacillariophyceae</taxon>
        <taxon>Bacillariophycidae</taxon>
        <taxon>Bacillariales</taxon>
        <taxon>Bacillariaceae</taxon>
        <taxon>Cylindrotheca</taxon>
    </lineage>
</organism>
<dbReference type="InterPro" id="IPR001251">
    <property type="entry name" value="CRAL-TRIO_dom"/>
</dbReference>